<evidence type="ECO:0000313" key="4">
    <source>
        <dbReference type="Proteomes" id="UP000464675"/>
    </source>
</evidence>
<dbReference type="Proteomes" id="UP000464675">
    <property type="component" value="Chromosome"/>
</dbReference>
<organism evidence="2 5">
    <name type="scientific">Microbulbifer hydrolyticus</name>
    <dbReference type="NCBI Taxonomy" id="48074"/>
    <lineage>
        <taxon>Bacteria</taxon>
        <taxon>Pseudomonadati</taxon>
        <taxon>Pseudomonadota</taxon>
        <taxon>Gammaproteobacteria</taxon>
        <taxon>Cellvibrionales</taxon>
        <taxon>Microbulbiferaceae</taxon>
        <taxon>Microbulbifer</taxon>
    </lineage>
</organism>
<dbReference type="OrthoDB" id="5703370at2"/>
<reference evidence="2 5" key="2">
    <citation type="submission" date="2020-08" db="EMBL/GenBank/DDBJ databases">
        <title>Genomic Encyclopedia of Type Strains, Phase IV (KMG-IV): sequencing the most valuable type-strain genomes for metagenomic binning, comparative biology and taxonomic classification.</title>
        <authorList>
            <person name="Goeker M."/>
        </authorList>
    </citation>
    <scope>NUCLEOTIDE SEQUENCE [LARGE SCALE GENOMIC DNA]</scope>
    <source>
        <strain evidence="2 5">DSM 11525</strain>
    </source>
</reference>
<accession>A0A6P1T8Q9</accession>
<dbReference type="EMBL" id="CP047491">
    <property type="protein sequence ID" value="QHQ37946.1"/>
    <property type="molecule type" value="Genomic_DNA"/>
</dbReference>
<reference evidence="3 4" key="1">
    <citation type="submission" date="2020-01" db="EMBL/GenBank/DDBJ databases">
        <title>The possibility of degradation of plastic by Microbulbifer hydrolyticus IRE-31.</title>
        <authorList>
            <person name="Liu L."/>
        </authorList>
    </citation>
    <scope>NUCLEOTIDE SEQUENCE [LARGE SCALE GENOMIC DNA]</scope>
    <source>
        <strain evidence="3 4">IRE-31</strain>
    </source>
</reference>
<dbReference type="EMBL" id="JACHHR010000002">
    <property type="protein sequence ID" value="MBB5211291.1"/>
    <property type="molecule type" value="Genomic_DNA"/>
</dbReference>
<evidence type="ECO:0000256" key="1">
    <source>
        <dbReference type="SAM" id="MobiDB-lite"/>
    </source>
</evidence>
<sequence length="244" mass="26838">MKKIVYSACLAVAVIGTIWWSLERTSDAGTPAPRQTEVAVSAPPENETDTDPKGAEERRKTKSETEARAVSQEVQERVEIMRARRPGRNYTASEVEQAMAREDMWSSTGEVATSKIPLADEQLHDGRQLVQFSPVKLESLQPGDTVKVDITEANTAYEVVIDRVEKHDYHSVSWYGHIDGNDGQRYQVSFTRGETLTVGGIDTPSGNYQLQAHDDAGWIASSGSLFVTSGETDAVYPPGHTPDQ</sequence>
<keyword evidence="4" id="KW-1185">Reference proteome</keyword>
<protein>
    <submittedName>
        <fullName evidence="2">Uncharacterized protein</fullName>
    </submittedName>
</protein>
<feature type="region of interest" description="Disordered" evidence="1">
    <location>
        <begin position="26"/>
        <end position="74"/>
    </location>
</feature>
<dbReference type="Proteomes" id="UP000563601">
    <property type="component" value="Unassembled WGS sequence"/>
</dbReference>
<evidence type="ECO:0000313" key="2">
    <source>
        <dbReference type="EMBL" id="MBB5211291.1"/>
    </source>
</evidence>
<dbReference type="RefSeq" id="WP_161857283.1">
    <property type="nucleotide sequence ID" value="NZ_CP047491.1"/>
</dbReference>
<proteinExistence type="predicted"/>
<evidence type="ECO:0000313" key="3">
    <source>
        <dbReference type="EMBL" id="QHQ37946.1"/>
    </source>
</evidence>
<gene>
    <name evidence="3" type="ORF">GTQ55_02325</name>
    <name evidence="2" type="ORF">HNQ53_001509</name>
</gene>
<dbReference type="AlphaFoldDB" id="A0A6P1T8Q9"/>
<evidence type="ECO:0000313" key="5">
    <source>
        <dbReference type="Proteomes" id="UP000563601"/>
    </source>
</evidence>
<feature type="compositionally biased region" description="Basic and acidic residues" evidence="1">
    <location>
        <begin position="50"/>
        <end position="67"/>
    </location>
</feature>
<name>A0A6P1T8Q9_9GAMM</name>